<keyword evidence="2 12" id="KW-0808">Transferase</keyword>
<dbReference type="InterPro" id="IPR002646">
    <property type="entry name" value="PolA_pol_head_dom"/>
</dbReference>
<dbReference type="NCBIfam" id="NF008137">
    <property type="entry name" value="PRK10885.1"/>
    <property type="match status" value="1"/>
</dbReference>
<evidence type="ECO:0000256" key="10">
    <source>
        <dbReference type="ARBA" id="ARBA00022842"/>
    </source>
</evidence>
<keyword evidence="6 12" id="KW-0547">Nucleotide-binding</keyword>
<evidence type="ECO:0000256" key="8">
    <source>
        <dbReference type="ARBA" id="ARBA00022801"/>
    </source>
</evidence>
<keyword evidence="3 12" id="KW-0819">tRNA processing</keyword>
<dbReference type="AlphaFoldDB" id="A0A2P5SVU8"/>
<keyword evidence="10 12" id="KW-0460">Magnesium</keyword>
<feature type="binding site" evidence="12">
    <location>
        <position position="11"/>
    </location>
    <ligand>
        <name>CTP</name>
        <dbReference type="ChEBI" id="CHEBI:37563"/>
    </ligand>
</feature>
<dbReference type="CDD" id="cd05398">
    <property type="entry name" value="NT_ClassII-CCAase"/>
    <property type="match status" value="1"/>
</dbReference>
<keyword evidence="9 12" id="KW-0067">ATP-binding</keyword>
<dbReference type="HAMAP" id="MF_01261">
    <property type="entry name" value="CCA_bact_type1"/>
    <property type="match status" value="1"/>
</dbReference>
<dbReference type="GO" id="GO:0042245">
    <property type="term" value="P:RNA repair"/>
    <property type="evidence" value="ECO:0007669"/>
    <property type="project" value="UniProtKB-KW"/>
</dbReference>
<dbReference type="GO" id="GO:0016791">
    <property type="term" value="F:phosphatase activity"/>
    <property type="evidence" value="ECO:0007669"/>
    <property type="project" value="UniProtKB-UniRule"/>
</dbReference>
<keyword evidence="12" id="KW-0511">Multifunctional enzyme</keyword>
<comment type="caution">
    <text evidence="14">The sequence shown here is derived from an EMBL/GenBank/DDBJ whole genome shotgun (WGS) entry which is preliminary data.</text>
</comment>
<feature type="binding site" evidence="12">
    <location>
        <position position="11"/>
    </location>
    <ligand>
        <name>ATP</name>
        <dbReference type="ChEBI" id="CHEBI:30616"/>
    </ligand>
</feature>
<comment type="miscellaneous">
    <text evidence="12">A single active site specifically recognizes both ATP and CTP and is responsible for their addition.</text>
</comment>
<dbReference type="GO" id="GO:0001680">
    <property type="term" value="P:tRNA 3'-terminal CCA addition"/>
    <property type="evidence" value="ECO:0007669"/>
    <property type="project" value="UniProtKB-UniRule"/>
</dbReference>
<evidence type="ECO:0000256" key="6">
    <source>
        <dbReference type="ARBA" id="ARBA00022741"/>
    </source>
</evidence>
<feature type="binding site" evidence="12">
    <location>
        <position position="8"/>
    </location>
    <ligand>
        <name>ATP</name>
        <dbReference type="ChEBI" id="CHEBI:30616"/>
    </ligand>
</feature>
<dbReference type="InterPro" id="IPR050124">
    <property type="entry name" value="tRNA_CCA-adding_enzyme"/>
</dbReference>
<comment type="similarity">
    <text evidence="12">Belongs to the tRNA nucleotidyltransferase/poly(A) polymerase family. Bacterial CCA-adding enzyme type 1 subfamily.</text>
</comment>
<feature type="binding site" evidence="12">
    <location>
        <position position="91"/>
    </location>
    <ligand>
        <name>ATP</name>
        <dbReference type="ChEBI" id="CHEBI:30616"/>
    </ligand>
</feature>
<evidence type="ECO:0000256" key="7">
    <source>
        <dbReference type="ARBA" id="ARBA00022800"/>
    </source>
</evidence>
<dbReference type="GO" id="GO:0160016">
    <property type="term" value="F:CCACCA tRNA nucleotidyltransferase activity"/>
    <property type="evidence" value="ECO:0007669"/>
    <property type="project" value="RHEA"/>
</dbReference>
<dbReference type="GO" id="GO:0004810">
    <property type="term" value="F:CCA tRNA nucleotidyltransferase activity"/>
    <property type="evidence" value="ECO:0007669"/>
    <property type="project" value="UniProtKB-UniRule"/>
</dbReference>
<dbReference type="SUPFAM" id="SSF81891">
    <property type="entry name" value="Poly A polymerase C-terminal region-like"/>
    <property type="match status" value="1"/>
</dbReference>
<feature type="binding site" evidence="12">
    <location>
        <position position="137"/>
    </location>
    <ligand>
        <name>CTP</name>
        <dbReference type="ChEBI" id="CHEBI:37563"/>
    </ligand>
</feature>
<dbReference type="PIRSF" id="PIRSF000813">
    <property type="entry name" value="CCA_bact"/>
    <property type="match status" value="1"/>
</dbReference>
<dbReference type="EC" id="2.7.7.72" evidence="12"/>
<evidence type="ECO:0000256" key="11">
    <source>
        <dbReference type="ARBA" id="ARBA00022884"/>
    </source>
</evidence>
<keyword evidence="5 12" id="KW-0479">Metal-binding</keyword>
<keyword evidence="8 12" id="KW-0378">Hydrolase</keyword>
<feature type="binding site" evidence="12">
    <location>
        <position position="91"/>
    </location>
    <ligand>
        <name>CTP</name>
        <dbReference type="ChEBI" id="CHEBI:37563"/>
    </ligand>
</feature>
<evidence type="ECO:0000256" key="3">
    <source>
        <dbReference type="ARBA" id="ARBA00022694"/>
    </source>
</evidence>
<proteinExistence type="inferred from homology"/>
<evidence type="ECO:0000256" key="1">
    <source>
        <dbReference type="ARBA" id="ARBA00022596"/>
    </source>
</evidence>
<evidence type="ECO:0000259" key="13">
    <source>
        <dbReference type="PROSITE" id="PS51831"/>
    </source>
</evidence>
<feature type="binding site" evidence="12">
    <location>
        <position position="21"/>
    </location>
    <ligand>
        <name>Mg(2+)</name>
        <dbReference type="ChEBI" id="CHEBI:18420"/>
    </ligand>
</feature>
<keyword evidence="7 12" id="KW-0692">RNA repair</keyword>
<dbReference type="EC" id="3.1.4.-" evidence="12"/>
<dbReference type="Gene3D" id="3.30.460.10">
    <property type="entry name" value="Beta Polymerase, domain 2"/>
    <property type="match status" value="1"/>
</dbReference>
<dbReference type="EC" id="3.1.3.-" evidence="12"/>
<dbReference type="InterPro" id="IPR003607">
    <property type="entry name" value="HD/PDEase_dom"/>
</dbReference>
<feature type="binding site" evidence="12">
    <location>
        <position position="140"/>
    </location>
    <ligand>
        <name>CTP</name>
        <dbReference type="ChEBI" id="CHEBI:37563"/>
    </ligand>
</feature>
<organism evidence="14 15">
    <name type="scientific">Candidatus Pantoea edessiphila</name>
    <dbReference type="NCBI Taxonomy" id="2044610"/>
    <lineage>
        <taxon>Bacteria</taxon>
        <taxon>Pseudomonadati</taxon>
        <taxon>Pseudomonadota</taxon>
        <taxon>Gammaproteobacteria</taxon>
        <taxon>Enterobacterales</taxon>
        <taxon>Erwiniaceae</taxon>
        <taxon>Pantoea</taxon>
    </lineage>
</organism>
<reference evidence="14 15" key="1">
    <citation type="journal article" date="2018" name="Genome Biol. Evol.">
        <title>Cladogenesis and Genomic Streamlining in Extracellular Endosymbionts of Tropical Stink Bugs.</title>
        <authorList>
            <person name="Otero-Bravo A."/>
            <person name="Goffredi S."/>
            <person name="Sabree Z.L."/>
        </authorList>
    </citation>
    <scope>NUCLEOTIDE SEQUENCE [LARGE SCALE GENOMIC DNA]</scope>
    <source>
        <strain evidence="14 15">SoEL</strain>
    </source>
</reference>
<dbReference type="InterPro" id="IPR032828">
    <property type="entry name" value="PolyA_RNA-bd"/>
</dbReference>
<protein>
    <recommendedName>
        <fullName evidence="12">Multifunctional CCA protein</fullName>
    </recommendedName>
    <domain>
        <recommendedName>
            <fullName evidence="12">CCA-adding enzyme</fullName>
            <ecNumber evidence="12">2.7.7.72</ecNumber>
        </recommendedName>
        <alternativeName>
            <fullName evidence="12">CCA tRNA nucleotidyltransferase</fullName>
        </alternativeName>
        <alternativeName>
            <fullName evidence="12">tRNA CCA-pyrophosphorylase</fullName>
        </alternativeName>
        <alternativeName>
            <fullName evidence="12">tRNA adenylyl-/cytidylyl-transferase</fullName>
        </alternativeName>
        <alternativeName>
            <fullName evidence="12">tRNA nucleotidyltransferase</fullName>
        </alternativeName>
        <alternativeName>
            <fullName evidence="12">tRNA-NT</fullName>
        </alternativeName>
    </domain>
    <domain>
        <recommendedName>
            <fullName evidence="12">2'-nucleotidase</fullName>
            <ecNumber evidence="12">3.1.3.-</ecNumber>
        </recommendedName>
    </domain>
    <domain>
        <recommendedName>
            <fullName evidence="12">2',3'-cyclic phosphodiesterase</fullName>
            <ecNumber evidence="12">3.1.4.-</ecNumber>
        </recommendedName>
    </domain>
    <domain>
        <recommendedName>
            <fullName evidence="12">Phosphatase</fullName>
        </recommendedName>
    </domain>
</protein>
<evidence type="ECO:0000313" key="14">
    <source>
        <dbReference type="EMBL" id="PPI86457.1"/>
    </source>
</evidence>
<comment type="domain">
    <text evidence="12">Comprises two domains: an N-terminal domain containing the nucleotidyltransferase activity and a C-terminal HD domain associated with both phosphodiesterase and phosphatase activities.</text>
</comment>
<feature type="binding site" evidence="12">
    <location>
        <position position="23"/>
    </location>
    <ligand>
        <name>Mg(2+)</name>
        <dbReference type="ChEBI" id="CHEBI:18420"/>
    </ligand>
</feature>
<comment type="cofactor">
    <cofactor evidence="12">
        <name>Mg(2+)</name>
        <dbReference type="ChEBI" id="CHEBI:18420"/>
    </cofactor>
    <text evidence="12">Magnesium is required for nucleotidyltransferase activity.</text>
</comment>
<dbReference type="PANTHER" id="PTHR47545">
    <property type="entry name" value="MULTIFUNCTIONAL CCA PROTEIN"/>
    <property type="match status" value="1"/>
</dbReference>
<keyword evidence="15" id="KW-1185">Reference proteome</keyword>
<comment type="cofactor">
    <cofactor evidence="12">
        <name>Ni(2+)</name>
        <dbReference type="ChEBI" id="CHEBI:49786"/>
    </cofactor>
    <text evidence="12">Nickel for phosphatase activity.</text>
</comment>
<evidence type="ECO:0000256" key="9">
    <source>
        <dbReference type="ARBA" id="ARBA00022840"/>
    </source>
</evidence>
<evidence type="ECO:0000256" key="12">
    <source>
        <dbReference type="HAMAP-Rule" id="MF_01261"/>
    </source>
</evidence>
<dbReference type="PANTHER" id="PTHR47545:SF1">
    <property type="entry name" value="MULTIFUNCTIONAL CCA PROTEIN"/>
    <property type="match status" value="1"/>
</dbReference>
<dbReference type="Gene3D" id="1.10.3090.10">
    <property type="entry name" value="cca-adding enzyme, domain 2"/>
    <property type="match status" value="1"/>
</dbReference>
<keyword evidence="4 12" id="KW-0548">Nucleotidyltransferase</keyword>
<dbReference type="HAMAP" id="MF_01262">
    <property type="entry name" value="CCA_bact_type2"/>
    <property type="match status" value="1"/>
</dbReference>
<comment type="function">
    <text evidence="12">Catalyzes the addition and repair of the essential 3'-terminal CCA sequence in tRNAs without using a nucleic acid template. Adds these three nucleotides in the order of C, C, and A to the tRNA nucleotide-73, using CTP and ATP as substrates and producing inorganic pyrophosphate. tRNA 3'-terminal CCA addition is required both for tRNA processing and repair. Also involved in tRNA surveillance by mediating tandem CCA addition to generate a CCACCA at the 3' terminus of unstable tRNAs. While stable tRNAs receive only 3'-terminal CCA, unstable tRNAs are marked with CCACCA and rapidly degraded.</text>
</comment>
<dbReference type="InterPro" id="IPR012006">
    <property type="entry name" value="CCA_bact"/>
</dbReference>
<accession>A0A2P5SVU8</accession>
<dbReference type="Pfam" id="PF12627">
    <property type="entry name" value="PolyA_pol_RNAbd"/>
    <property type="match status" value="1"/>
</dbReference>
<dbReference type="RefSeq" id="WP_136130245.1">
    <property type="nucleotide sequence ID" value="NZ_PDKU01000003.1"/>
</dbReference>
<dbReference type="InterPro" id="IPR006674">
    <property type="entry name" value="HD_domain"/>
</dbReference>
<evidence type="ECO:0000256" key="2">
    <source>
        <dbReference type="ARBA" id="ARBA00022679"/>
    </source>
</evidence>
<evidence type="ECO:0000256" key="4">
    <source>
        <dbReference type="ARBA" id="ARBA00022695"/>
    </source>
</evidence>
<sequence>MKIFLVGGAVRDRLLDLPIQDKDWVVVGATPEMMIKKGYHQVGNDFPVFINPQNGEEYSLARTERKIGKGYSGFVTWSTPDITLEQDLKRRDLTINAIACDDQGKLVDPYNGQNDIINRKLRHVSSAFNEDPLRVLRVARFAASFAHLNFQIAHDTKKLMYQITQDGELSSLTTERIWRETQKALVSKNPQIYFHVLRECGALRILIPEINNLFGIPSPIKWHPEIDTGLHALMSLTISAALSNSVDIRFATLFHDVGKSLTPRNQWPSHHNHGQLGVSLIKSLCKRWPIPNTIRNLSILVTELHDKIHTIENQSIESLVNFFNRIDAWRKPYRVEQMAIISEADARGRAGLENIKYKQGYYLRYTFKLAQSVSSKTIVKEGFEGMKVFEELTKRRIIAIKDGLTVFKIL</sequence>
<dbReference type="PROSITE" id="PS51831">
    <property type="entry name" value="HD"/>
    <property type="match status" value="1"/>
</dbReference>
<keyword evidence="1 12" id="KW-0533">Nickel</keyword>
<evidence type="ECO:0000256" key="5">
    <source>
        <dbReference type="ARBA" id="ARBA00022723"/>
    </source>
</evidence>
<dbReference type="GO" id="GO:0000287">
    <property type="term" value="F:magnesium ion binding"/>
    <property type="evidence" value="ECO:0007669"/>
    <property type="project" value="UniProtKB-UniRule"/>
</dbReference>
<dbReference type="GO" id="GO:0005524">
    <property type="term" value="F:ATP binding"/>
    <property type="evidence" value="ECO:0007669"/>
    <property type="project" value="UniProtKB-UniRule"/>
</dbReference>
<dbReference type="Pfam" id="PF01743">
    <property type="entry name" value="PolyA_pol"/>
    <property type="match status" value="1"/>
</dbReference>
<evidence type="ECO:0000313" key="15">
    <source>
        <dbReference type="Proteomes" id="UP000296144"/>
    </source>
</evidence>
<dbReference type="GO" id="GO:0004112">
    <property type="term" value="F:cyclic-nucleotide phosphodiesterase activity"/>
    <property type="evidence" value="ECO:0007669"/>
    <property type="project" value="UniProtKB-UniRule"/>
</dbReference>
<feature type="binding site" evidence="12">
    <location>
        <position position="140"/>
    </location>
    <ligand>
        <name>ATP</name>
        <dbReference type="ChEBI" id="CHEBI:30616"/>
    </ligand>
</feature>
<dbReference type="EMBL" id="PDKU01000003">
    <property type="protein sequence ID" value="PPI86457.1"/>
    <property type="molecule type" value="Genomic_DNA"/>
</dbReference>
<dbReference type="Proteomes" id="UP000296144">
    <property type="component" value="Unassembled WGS sequence"/>
</dbReference>
<dbReference type="SUPFAM" id="SSF81301">
    <property type="entry name" value="Nucleotidyltransferase"/>
    <property type="match status" value="1"/>
</dbReference>
<keyword evidence="11 12" id="KW-0694">RNA-binding</keyword>
<feature type="binding site" evidence="12">
    <location>
        <position position="137"/>
    </location>
    <ligand>
        <name>ATP</name>
        <dbReference type="ChEBI" id="CHEBI:30616"/>
    </ligand>
</feature>
<dbReference type="CDD" id="cd00077">
    <property type="entry name" value="HDc"/>
    <property type="match status" value="1"/>
</dbReference>
<gene>
    <name evidence="12" type="primary">cca</name>
    <name evidence="14" type="ORF">CRV10_02395</name>
</gene>
<dbReference type="GO" id="GO:0000049">
    <property type="term" value="F:tRNA binding"/>
    <property type="evidence" value="ECO:0007669"/>
    <property type="project" value="UniProtKB-UniRule"/>
</dbReference>
<dbReference type="OrthoDB" id="9805698at2"/>
<dbReference type="InterPro" id="IPR043519">
    <property type="entry name" value="NT_sf"/>
</dbReference>
<dbReference type="Pfam" id="PF01966">
    <property type="entry name" value="HD"/>
    <property type="match status" value="1"/>
</dbReference>
<feature type="domain" description="HD" evidence="13">
    <location>
        <begin position="228"/>
        <end position="329"/>
    </location>
</feature>
<comment type="catalytic activity">
    <reaction evidence="12">
        <text>a tRNA with a 3' CCA end + 2 CTP + ATP = a tRNA with a 3' CCACCA end + 3 diphosphate</text>
        <dbReference type="Rhea" id="RHEA:76235"/>
        <dbReference type="Rhea" id="RHEA-COMP:10468"/>
        <dbReference type="Rhea" id="RHEA-COMP:18655"/>
        <dbReference type="ChEBI" id="CHEBI:30616"/>
        <dbReference type="ChEBI" id="CHEBI:33019"/>
        <dbReference type="ChEBI" id="CHEBI:37563"/>
        <dbReference type="ChEBI" id="CHEBI:83071"/>
        <dbReference type="ChEBI" id="CHEBI:195187"/>
    </reaction>
</comment>
<feature type="binding site" evidence="12">
    <location>
        <position position="8"/>
    </location>
    <ligand>
        <name>CTP</name>
        <dbReference type="ChEBI" id="CHEBI:37563"/>
    </ligand>
</feature>
<comment type="catalytic activity">
    <reaction evidence="12">
        <text>a tRNA precursor + 2 CTP + ATP = a tRNA with a 3' CCA end + 3 diphosphate</text>
        <dbReference type="Rhea" id="RHEA:14433"/>
        <dbReference type="Rhea" id="RHEA-COMP:10465"/>
        <dbReference type="Rhea" id="RHEA-COMP:10468"/>
        <dbReference type="ChEBI" id="CHEBI:30616"/>
        <dbReference type="ChEBI" id="CHEBI:33019"/>
        <dbReference type="ChEBI" id="CHEBI:37563"/>
        <dbReference type="ChEBI" id="CHEBI:74896"/>
        <dbReference type="ChEBI" id="CHEBI:83071"/>
        <dbReference type="EC" id="2.7.7.72"/>
    </reaction>
</comment>
<name>A0A2P5SVU8_9GAMM</name>
<comment type="subunit">
    <text evidence="12">Monomer. Can also form homodimers and oligomers.</text>
</comment>